<protein>
    <submittedName>
        <fullName evidence="2">Uncharacterized protein</fullName>
    </submittedName>
</protein>
<dbReference type="EMBL" id="FONN01000004">
    <property type="protein sequence ID" value="SFE60152.1"/>
    <property type="molecule type" value="Genomic_DNA"/>
</dbReference>
<evidence type="ECO:0000313" key="3">
    <source>
        <dbReference type="Proteomes" id="UP000183410"/>
    </source>
</evidence>
<dbReference type="Proteomes" id="UP000183410">
    <property type="component" value="Unassembled WGS sequence"/>
</dbReference>
<sequence length="179" mass="20486">MKNDAEGTGKVVIKLEPRGNPINVPIEVRQDQIALQTYEKLRSTGLDMQEIQTFAKNTGLSLEKAKALKEHMILTKHENLVNQYEGTYYSDYFHPVWDVAYGWERALKGELPADEKAYFKQLADHELAESRLMQQSVPYRDVGGIENQRFTGDPPGAHELAPPQPDNYPNFRPDMRDPK</sequence>
<proteinExistence type="predicted"/>
<keyword evidence="3" id="KW-1185">Reference proteome</keyword>
<accession>A0A1I2BVX4</accession>
<gene>
    <name evidence="2" type="ORF">SAMN04487969_104108</name>
</gene>
<name>A0A1I2BVX4_9BACL</name>
<reference evidence="3" key="1">
    <citation type="submission" date="2016-10" db="EMBL/GenBank/DDBJ databases">
        <authorList>
            <person name="Varghese N."/>
            <person name="Submissions S."/>
        </authorList>
    </citation>
    <scope>NUCLEOTIDE SEQUENCE [LARGE SCALE GENOMIC DNA]</scope>
    <source>
        <strain evidence="3">CGMCC 1.10223</strain>
    </source>
</reference>
<evidence type="ECO:0000256" key="1">
    <source>
        <dbReference type="SAM" id="MobiDB-lite"/>
    </source>
</evidence>
<evidence type="ECO:0000313" key="2">
    <source>
        <dbReference type="EMBL" id="SFE60152.1"/>
    </source>
</evidence>
<feature type="region of interest" description="Disordered" evidence="1">
    <location>
        <begin position="144"/>
        <end position="179"/>
    </location>
</feature>
<organism evidence="2 3">
    <name type="scientific">Paenibacillus algorifonticola</name>
    <dbReference type="NCBI Taxonomy" id="684063"/>
    <lineage>
        <taxon>Bacteria</taxon>
        <taxon>Bacillati</taxon>
        <taxon>Bacillota</taxon>
        <taxon>Bacilli</taxon>
        <taxon>Bacillales</taxon>
        <taxon>Paenibacillaceae</taxon>
        <taxon>Paenibacillus</taxon>
    </lineage>
</organism>
<dbReference type="AlphaFoldDB" id="A0A1I2BVX4"/>